<proteinExistence type="predicted"/>
<dbReference type="EMBL" id="CH991543">
    <property type="protein sequence ID" value="EDQ93035.1"/>
    <property type="molecule type" value="Genomic_DNA"/>
</dbReference>
<dbReference type="InParanoid" id="A9UQF2"/>
<dbReference type="AlphaFoldDB" id="A9UQF2"/>
<organism evidence="2 3">
    <name type="scientific">Monosiga brevicollis</name>
    <name type="common">Choanoflagellate</name>
    <dbReference type="NCBI Taxonomy" id="81824"/>
    <lineage>
        <taxon>Eukaryota</taxon>
        <taxon>Choanoflagellata</taxon>
        <taxon>Craspedida</taxon>
        <taxon>Salpingoecidae</taxon>
        <taxon>Monosiga</taxon>
    </lineage>
</organism>
<feature type="compositionally biased region" description="Polar residues" evidence="1">
    <location>
        <begin position="118"/>
        <end position="127"/>
    </location>
</feature>
<name>A9UQF2_MONBE</name>
<gene>
    <name evidence="2" type="ORF">MONBRDRAFT_5259</name>
</gene>
<sequence length="127" mass="14145">MSSATAVASFEVEASYWLGYLRGGWARRCLVVDRMYLHVKESFATLADEELLLLGQLTHVQTYNKEERFGASFSSPAGSHYILFDDQATQLRWLVILRGGLPPANAESTPVDRLPSYRSATTNTKAT</sequence>
<dbReference type="Proteomes" id="UP000001357">
    <property type="component" value="Unassembled WGS sequence"/>
</dbReference>
<evidence type="ECO:0008006" key="4">
    <source>
        <dbReference type="Google" id="ProtNLM"/>
    </source>
</evidence>
<dbReference type="GeneID" id="5888106"/>
<evidence type="ECO:0000256" key="1">
    <source>
        <dbReference type="SAM" id="MobiDB-lite"/>
    </source>
</evidence>
<accession>A9UQF2</accession>
<keyword evidence="3" id="KW-1185">Reference proteome</keyword>
<evidence type="ECO:0000313" key="3">
    <source>
        <dbReference type="Proteomes" id="UP000001357"/>
    </source>
</evidence>
<feature type="region of interest" description="Disordered" evidence="1">
    <location>
        <begin position="107"/>
        <end position="127"/>
    </location>
</feature>
<dbReference type="KEGG" id="mbr:MONBRDRAFT_5259"/>
<dbReference type="RefSeq" id="XP_001742797.1">
    <property type="nucleotide sequence ID" value="XM_001742745.1"/>
</dbReference>
<reference evidence="2 3" key="1">
    <citation type="journal article" date="2008" name="Nature">
        <title>The genome of the choanoflagellate Monosiga brevicollis and the origin of metazoans.</title>
        <authorList>
            <consortium name="JGI Sequencing"/>
            <person name="King N."/>
            <person name="Westbrook M.J."/>
            <person name="Young S.L."/>
            <person name="Kuo A."/>
            <person name="Abedin M."/>
            <person name="Chapman J."/>
            <person name="Fairclough S."/>
            <person name="Hellsten U."/>
            <person name="Isogai Y."/>
            <person name="Letunic I."/>
            <person name="Marr M."/>
            <person name="Pincus D."/>
            <person name="Putnam N."/>
            <person name="Rokas A."/>
            <person name="Wright K.J."/>
            <person name="Zuzow R."/>
            <person name="Dirks W."/>
            <person name="Good M."/>
            <person name="Goodstein D."/>
            <person name="Lemons D."/>
            <person name="Li W."/>
            <person name="Lyons J.B."/>
            <person name="Morris A."/>
            <person name="Nichols S."/>
            <person name="Richter D.J."/>
            <person name="Salamov A."/>
            <person name="Bork P."/>
            <person name="Lim W.A."/>
            <person name="Manning G."/>
            <person name="Miller W.T."/>
            <person name="McGinnis W."/>
            <person name="Shapiro H."/>
            <person name="Tjian R."/>
            <person name="Grigoriev I.V."/>
            <person name="Rokhsar D."/>
        </authorList>
    </citation>
    <scope>NUCLEOTIDE SEQUENCE [LARGE SCALE GENOMIC DNA]</scope>
    <source>
        <strain evidence="3">MX1 / ATCC 50154</strain>
    </source>
</reference>
<evidence type="ECO:0000313" key="2">
    <source>
        <dbReference type="EMBL" id="EDQ93035.1"/>
    </source>
</evidence>
<protein>
    <recommendedName>
        <fullName evidence="4">PH domain-containing protein</fullName>
    </recommendedName>
</protein>